<reference evidence="2 3" key="1">
    <citation type="submission" date="2024-09" db="EMBL/GenBank/DDBJ databases">
        <authorList>
            <person name="Sun Q."/>
            <person name="Mori K."/>
        </authorList>
    </citation>
    <scope>NUCLEOTIDE SEQUENCE [LARGE SCALE GENOMIC DNA]</scope>
    <source>
        <strain evidence="2 3">JCM 3323</strain>
    </source>
</reference>
<dbReference type="EMBL" id="JBHMCE010000006">
    <property type="protein sequence ID" value="MFB9528792.1"/>
    <property type="molecule type" value="Genomic_DNA"/>
</dbReference>
<comment type="caution">
    <text evidence="2">The sequence shown here is derived from an EMBL/GenBank/DDBJ whole genome shotgun (WGS) entry which is preliminary data.</text>
</comment>
<accession>A0ABV5PZZ4</accession>
<keyword evidence="1" id="KW-0812">Transmembrane</keyword>
<keyword evidence="1" id="KW-0472">Membrane</keyword>
<keyword evidence="1" id="KW-1133">Transmembrane helix</keyword>
<name>A0ABV5PZZ4_9ACTN</name>
<evidence type="ECO:0000313" key="2">
    <source>
        <dbReference type="EMBL" id="MFB9528792.1"/>
    </source>
</evidence>
<feature type="transmembrane region" description="Helical" evidence="1">
    <location>
        <begin position="7"/>
        <end position="29"/>
    </location>
</feature>
<keyword evidence="3" id="KW-1185">Reference proteome</keyword>
<proteinExistence type="predicted"/>
<protein>
    <submittedName>
        <fullName evidence="2">Uncharacterized protein</fullName>
    </submittedName>
</protein>
<feature type="transmembrane region" description="Helical" evidence="1">
    <location>
        <begin position="35"/>
        <end position="52"/>
    </location>
</feature>
<evidence type="ECO:0000313" key="3">
    <source>
        <dbReference type="Proteomes" id="UP001589646"/>
    </source>
</evidence>
<gene>
    <name evidence="2" type="ORF">ACFFRN_19430</name>
</gene>
<sequence>MWQKVGNWAAVALVGGFGLLWTGVVLFAVEPTPDWVRAAQVAFGVLLAGWAAHKATSMLRRTA</sequence>
<evidence type="ECO:0000256" key="1">
    <source>
        <dbReference type="SAM" id="Phobius"/>
    </source>
</evidence>
<dbReference type="RefSeq" id="WP_346129298.1">
    <property type="nucleotide sequence ID" value="NZ_BAAAXC010000015.1"/>
</dbReference>
<organism evidence="2 3">
    <name type="scientific">Nonomuraea roseola</name>
    <dbReference type="NCBI Taxonomy" id="46179"/>
    <lineage>
        <taxon>Bacteria</taxon>
        <taxon>Bacillati</taxon>
        <taxon>Actinomycetota</taxon>
        <taxon>Actinomycetes</taxon>
        <taxon>Streptosporangiales</taxon>
        <taxon>Streptosporangiaceae</taxon>
        <taxon>Nonomuraea</taxon>
    </lineage>
</organism>
<dbReference type="Proteomes" id="UP001589646">
    <property type="component" value="Unassembled WGS sequence"/>
</dbReference>